<comment type="caution">
    <text evidence="2">The sequence shown here is derived from an EMBL/GenBank/DDBJ whole genome shotgun (WGS) entry which is preliminary data.</text>
</comment>
<name>A0A1R2BFV8_9CILI</name>
<dbReference type="PROSITE" id="PS50904">
    <property type="entry name" value="PRELI_MSF1"/>
    <property type="match status" value="1"/>
</dbReference>
<proteinExistence type="predicted"/>
<organism evidence="2 3">
    <name type="scientific">Stentor coeruleus</name>
    <dbReference type="NCBI Taxonomy" id="5963"/>
    <lineage>
        <taxon>Eukaryota</taxon>
        <taxon>Sar</taxon>
        <taxon>Alveolata</taxon>
        <taxon>Ciliophora</taxon>
        <taxon>Postciliodesmatophora</taxon>
        <taxon>Heterotrichea</taxon>
        <taxon>Heterotrichida</taxon>
        <taxon>Stentoridae</taxon>
        <taxon>Stentor</taxon>
    </lineage>
</organism>
<evidence type="ECO:0000313" key="3">
    <source>
        <dbReference type="Proteomes" id="UP000187209"/>
    </source>
</evidence>
<dbReference type="EMBL" id="MPUH01000681">
    <property type="protein sequence ID" value="OMJ75604.1"/>
    <property type="molecule type" value="Genomic_DNA"/>
</dbReference>
<evidence type="ECO:0000259" key="1">
    <source>
        <dbReference type="PROSITE" id="PS50904"/>
    </source>
</evidence>
<dbReference type="Proteomes" id="UP000187209">
    <property type="component" value="Unassembled WGS sequence"/>
</dbReference>
<dbReference type="InterPro" id="IPR006797">
    <property type="entry name" value="PRELI/MSF1_dom"/>
</dbReference>
<keyword evidence="3" id="KW-1185">Reference proteome</keyword>
<dbReference type="PANTHER" id="PTHR11158">
    <property type="entry name" value="MSF1/PX19 RELATED"/>
    <property type="match status" value="1"/>
</dbReference>
<dbReference type="GO" id="GO:0005758">
    <property type="term" value="C:mitochondrial intermembrane space"/>
    <property type="evidence" value="ECO:0007669"/>
    <property type="project" value="InterPro"/>
</dbReference>
<dbReference type="OrthoDB" id="407630at2759"/>
<sequence>MTERTFEISYNFERPWDLVCRAYLAKYPHPLLSHVETLDTLERYVDDNGCLVTCRVMTSSFLKFSSVAGFEQSVIDPINKTIYLNSNNLSHRNLNSSNEICRYSVVDDKTTLYTLSYKINVAPGLGLLIGPLINTIKGNFNKGIQVLEEIMRNRFGGPLLQTS</sequence>
<dbReference type="InterPro" id="IPR037365">
    <property type="entry name" value="Slowmo/Ups"/>
</dbReference>
<evidence type="ECO:0000313" key="2">
    <source>
        <dbReference type="EMBL" id="OMJ75604.1"/>
    </source>
</evidence>
<protein>
    <recommendedName>
        <fullName evidence="1">PRELI/MSF1 domain-containing protein</fullName>
    </recommendedName>
</protein>
<feature type="domain" description="PRELI/MSF1" evidence="1">
    <location>
        <begin position="3"/>
        <end position="159"/>
    </location>
</feature>
<reference evidence="2 3" key="1">
    <citation type="submission" date="2016-11" db="EMBL/GenBank/DDBJ databases">
        <title>The macronuclear genome of Stentor coeruleus: a giant cell with tiny introns.</title>
        <authorList>
            <person name="Slabodnick M."/>
            <person name="Ruby J.G."/>
            <person name="Reiff S.B."/>
            <person name="Swart E.C."/>
            <person name="Gosai S."/>
            <person name="Prabakaran S."/>
            <person name="Witkowska E."/>
            <person name="Larue G.E."/>
            <person name="Fisher S."/>
            <person name="Freeman R.M."/>
            <person name="Gunawardena J."/>
            <person name="Chu W."/>
            <person name="Stover N.A."/>
            <person name="Gregory B.D."/>
            <person name="Nowacki M."/>
            <person name="Derisi J."/>
            <person name="Roy S.W."/>
            <person name="Marshall W.F."/>
            <person name="Sood P."/>
        </authorList>
    </citation>
    <scope>NUCLEOTIDE SEQUENCE [LARGE SCALE GENOMIC DNA]</scope>
    <source>
        <strain evidence="2">WM001</strain>
    </source>
</reference>
<dbReference type="AlphaFoldDB" id="A0A1R2BFV8"/>
<dbReference type="Pfam" id="PF04707">
    <property type="entry name" value="PRELI"/>
    <property type="match status" value="1"/>
</dbReference>
<accession>A0A1R2BFV8</accession>
<gene>
    <name evidence="2" type="ORF">SteCoe_25222</name>
</gene>